<dbReference type="CDD" id="cd18787">
    <property type="entry name" value="SF2_C_DEAD"/>
    <property type="match status" value="1"/>
</dbReference>
<feature type="domain" description="Helicase ATP-binding" evidence="8">
    <location>
        <begin position="40"/>
        <end position="209"/>
    </location>
</feature>
<organism evidence="11 12">
    <name type="scientific">Mucisphaera calidilacus</name>
    <dbReference type="NCBI Taxonomy" id="2527982"/>
    <lineage>
        <taxon>Bacteria</taxon>
        <taxon>Pseudomonadati</taxon>
        <taxon>Planctomycetota</taxon>
        <taxon>Phycisphaerae</taxon>
        <taxon>Phycisphaerales</taxon>
        <taxon>Phycisphaeraceae</taxon>
        <taxon>Mucisphaera</taxon>
    </lineage>
</organism>
<evidence type="ECO:0000256" key="4">
    <source>
        <dbReference type="ARBA" id="ARBA00022840"/>
    </source>
</evidence>
<dbReference type="GO" id="GO:0003676">
    <property type="term" value="F:nucleic acid binding"/>
    <property type="evidence" value="ECO:0007669"/>
    <property type="project" value="InterPro"/>
</dbReference>
<dbReference type="Pfam" id="PF00270">
    <property type="entry name" value="DEAD"/>
    <property type="match status" value="1"/>
</dbReference>
<dbReference type="GO" id="GO:0003724">
    <property type="term" value="F:RNA helicase activity"/>
    <property type="evidence" value="ECO:0007669"/>
    <property type="project" value="UniProtKB-EC"/>
</dbReference>
<dbReference type="InterPro" id="IPR050079">
    <property type="entry name" value="DEAD_box_RNA_helicase"/>
</dbReference>
<keyword evidence="2 11" id="KW-0378">Hydrolase</keyword>
<proteinExistence type="inferred from homology"/>
<feature type="compositionally biased region" description="Basic and acidic residues" evidence="7">
    <location>
        <begin position="387"/>
        <end position="405"/>
    </location>
</feature>
<dbReference type="OrthoDB" id="9805696at2"/>
<feature type="domain" description="DEAD-box RNA helicase Q" evidence="10">
    <location>
        <begin position="9"/>
        <end position="37"/>
    </location>
</feature>
<dbReference type="InterPro" id="IPR044742">
    <property type="entry name" value="DEAD/DEAH_RhlB"/>
</dbReference>
<dbReference type="SMART" id="SM00487">
    <property type="entry name" value="DEXDc"/>
    <property type="match status" value="1"/>
</dbReference>
<evidence type="ECO:0000256" key="2">
    <source>
        <dbReference type="ARBA" id="ARBA00022801"/>
    </source>
</evidence>
<dbReference type="InterPro" id="IPR014014">
    <property type="entry name" value="RNA_helicase_DEAD_Q_motif"/>
</dbReference>
<dbReference type="SMART" id="SM00490">
    <property type="entry name" value="HELICc"/>
    <property type="match status" value="1"/>
</dbReference>
<evidence type="ECO:0000256" key="1">
    <source>
        <dbReference type="ARBA" id="ARBA00022741"/>
    </source>
</evidence>
<dbReference type="GO" id="GO:0005829">
    <property type="term" value="C:cytosol"/>
    <property type="evidence" value="ECO:0007669"/>
    <property type="project" value="TreeGrafter"/>
</dbReference>
<evidence type="ECO:0000259" key="10">
    <source>
        <dbReference type="PROSITE" id="PS51195"/>
    </source>
</evidence>
<comment type="similarity">
    <text evidence="5">Belongs to the DEAD box helicase family.</text>
</comment>
<dbReference type="KEGG" id="mcad:Pan265_21180"/>
<dbReference type="PROSITE" id="PS51192">
    <property type="entry name" value="HELICASE_ATP_BIND_1"/>
    <property type="match status" value="1"/>
</dbReference>
<gene>
    <name evidence="11" type="primary">cshA</name>
    <name evidence="11" type="ORF">Pan265_21180</name>
</gene>
<evidence type="ECO:0000259" key="9">
    <source>
        <dbReference type="PROSITE" id="PS51194"/>
    </source>
</evidence>
<keyword evidence="4" id="KW-0067">ATP-binding</keyword>
<dbReference type="Proteomes" id="UP000320386">
    <property type="component" value="Chromosome"/>
</dbReference>
<dbReference type="EMBL" id="CP036280">
    <property type="protein sequence ID" value="QDU72254.1"/>
    <property type="molecule type" value="Genomic_DNA"/>
</dbReference>
<evidence type="ECO:0000256" key="7">
    <source>
        <dbReference type="SAM" id="MobiDB-lite"/>
    </source>
</evidence>
<evidence type="ECO:0000256" key="5">
    <source>
        <dbReference type="ARBA" id="ARBA00038437"/>
    </source>
</evidence>
<dbReference type="Gene3D" id="3.40.50.300">
    <property type="entry name" value="P-loop containing nucleotide triphosphate hydrolases"/>
    <property type="match status" value="2"/>
</dbReference>
<name>A0A518BZ63_9BACT</name>
<feature type="short sequence motif" description="Q motif" evidence="6">
    <location>
        <begin position="9"/>
        <end position="37"/>
    </location>
</feature>
<keyword evidence="1" id="KW-0547">Nucleotide-binding</keyword>
<dbReference type="EC" id="3.6.4.13" evidence="11"/>
<dbReference type="RefSeq" id="WP_145446423.1">
    <property type="nucleotide sequence ID" value="NZ_CP036280.1"/>
</dbReference>
<feature type="region of interest" description="Disordered" evidence="7">
    <location>
        <begin position="387"/>
        <end position="443"/>
    </location>
</feature>
<evidence type="ECO:0000256" key="3">
    <source>
        <dbReference type="ARBA" id="ARBA00022806"/>
    </source>
</evidence>
<dbReference type="InterPro" id="IPR011545">
    <property type="entry name" value="DEAD/DEAH_box_helicase_dom"/>
</dbReference>
<evidence type="ECO:0000313" key="12">
    <source>
        <dbReference type="Proteomes" id="UP000320386"/>
    </source>
</evidence>
<accession>A0A518BZ63</accession>
<dbReference type="SUPFAM" id="SSF52540">
    <property type="entry name" value="P-loop containing nucleoside triphosphate hydrolases"/>
    <property type="match status" value="1"/>
</dbReference>
<evidence type="ECO:0000313" key="11">
    <source>
        <dbReference type="EMBL" id="QDU72254.1"/>
    </source>
</evidence>
<protein>
    <submittedName>
        <fullName evidence="11">DEAD-box ATP-dependent RNA helicase CshA</fullName>
        <ecNumber evidence="11">3.6.4.13</ecNumber>
    </submittedName>
</protein>
<dbReference type="InterPro" id="IPR014001">
    <property type="entry name" value="Helicase_ATP-bd"/>
</dbReference>
<evidence type="ECO:0000259" key="8">
    <source>
        <dbReference type="PROSITE" id="PS51192"/>
    </source>
</evidence>
<evidence type="ECO:0000256" key="6">
    <source>
        <dbReference type="PROSITE-ProRule" id="PRU00552"/>
    </source>
</evidence>
<dbReference type="GO" id="GO:0016787">
    <property type="term" value="F:hydrolase activity"/>
    <property type="evidence" value="ECO:0007669"/>
    <property type="project" value="UniProtKB-KW"/>
</dbReference>
<keyword evidence="12" id="KW-1185">Reference proteome</keyword>
<dbReference type="PANTHER" id="PTHR47959:SF1">
    <property type="entry name" value="ATP-DEPENDENT RNA HELICASE DBPA"/>
    <property type="match status" value="1"/>
</dbReference>
<feature type="domain" description="Helicase C-terminal" evidence="9">
    <location>
        <begin position="234"/>
        <end position="381"/>
    </location>
</feature>
<dbReference type="InterPro" id="IPR001650">
    <property type="entry name" value="Helicase_C-like"/>
</dbReference>
<dbReference type="Pfam" id="PF00271">
    <property type="entry name" value="Helicase_C"/>
    <property type="match status" value="1"/>
</dbReference>
<dbReference type="PROSITE" id="PS51194">
    <property type="entry name" value="HELICASE_CTER"/>
    <property type="match status" value="1"/>
</dbReference>
<dbReference type="PROSITE" id="PS51195">
    <property type="entry name" value="Q_MOTIF"/>
    <property type="match status" value="1"/>
</dbReference>
<dbReference type="GO" id="GO:0005524">
    <property type="term" value="F:ATP binding"/>
    <property type="evidence" value="ECO:0007669"/>
    <property type="project" value="UniProtKB-KW"/>
</dbReference>
<reference evidence="11 12" key="1">
    <citation type="submission" date="2019-02" db="EMBL/GenBank/DDBJ databases">
        <title>Deep-cultivation of Planctomycetes and their phenomic and genomic characterization uncovers novel biology.</title>
        <authorList>
            <person name="Wiegand S."/>
            <person name="Jogler M."/>
            <person name="Boedeker C."/>
            <person name="Pinto D."/>
            <person name="Vollmers J."/>
            <person name="Rivas-Marin E."/>
            <person name="Kohn T."/>
            <person name="Peeters S.H."/>
            <person name="Heuer A."/>
            <person name="Rast P."/>
            <person name="Oberbeckmann S."/>
            <person name="Bunk B."/>
            <person name="Jeske O."/>
            <person name="Meyerdierks A."/>
            <person name="Storesund J.E."/>
            <person name="Kallscheuer N."/>
            <person name="Luecker S."/>
            <person name="Lage O.M."/>
            <person name="Pohl T."/>
            <person name="Merkel B.J."/>
            <person name="Hornburger P."/>
            <person name="Mueller R.-W."/>
            <person name="Bruemmer F."/>
            <person name="Labrenz M."/>
            <person name="Spormann A.M."/>
            <person name="Op den Camp H."/>
            <person name="Overmann J."/>
            <person name="Amann R."/>
            <person name="Jetten M.S.M."/>
            <person name="Mascher T."/>
            <person name="Medema M.H."/>
            <person name="Devos D.P."/>
            <person name="Kaster A.-K."/>
            <person name="Ovreas L."/>
            <person name="Rohde M."/>
            <person name="Galperin M.Y."/>
            <person name="Jogler C."/>
        </authorList>
    </citation>
    <scope>NUCLEOTIDE SEQUENCE [LARGE SCALE GENOMIC DNA]</scope>
    <source>
        <strain evidence="11 12">Pan265</strain>
    </source>
</reference>
<sequence>MSDLFDESVRFADLGLNDRILAALDRKGFEHPTLIQAQLIPPILNGKDVMGQAKTGSGKTAAFALPILHLADPDIPMQALVLAPTRELAVQVAGEIEKLAEDTDIKVSCIIGGESMRKQKKSMEAGGHIIVGTPGRVMDLQNRRELSFDRIRFAVLDEVDRMLDIGFRDDIRQILKTCPTDRQTIFVSATISGEIERLGRQFMKEDAEKVETVGSSLTVSMVDQKYLSVEPWDKRTMLLYLIRKEEPETTVVFCKTKATVHKVTQYLRDKGVSVREIHGDLHQTKRTRVMNALRQKQVDVLIASDLAARGLDIDHITDVVNYDLPEDPEVYVHRIGRTARAGRRGRAWSFVTPEEGQRLTEIEKLSGALIEAVFYEDFEPGPIPKAVREERAKSESPRKVVERGPVDPTTLSEQELQSMFPGGVIPKGKPRTGMGGRHRGRRR</sequence>
<dbReference type="PANTHER" id="PTHR47959">
    <property type="entry name" value="ATP-DEPENDENT RNA HELICASE RHLE-RELATED"/>
    <property type="match status" value="1"/>
</dbReference>
<keyword evidence="3 11" id="KW-0347">Helicase</keyword>
<dbReference type="AlphaFoldDB" id="A0A518BZ63"/>
<dbReference type="InterPro" id="IPR027417">
    <property type="entry name" value="P-loop_NTPase"/>
</dbReference>
<dbReference type="CDD" id="cd00268">
    <property type="entry name" value="DEADc"/>
    <property type="match status" value="1"/>
</dbReference>